<dbReference type="InterPro" id="IPR007730">
    <property type="entry name" value="SPOR-like_dom"/>
</dbReference>
<protein>
    <recommendedName>
        <fullName evidence="1">SPOR domain-containing protein</fullName>
    </recommendedName>
</protein>
<proteinExistence type="predicted"/>
<accession>A0A381X092</accession>
<dbReference type="Gene3D" id="3.30.70.1070">
    <property type="entry name" value="Sporulation related repeat"/>
    <property type="match status" value="1"/>
</dbReference>
<name>A0A381X092_9ZZZZ</name>
<dbReference type="Pfam" id="PF05036">
    <property type="entry name" value="SPOR"/>
    <property type="match status" value="1"/>
</dbReference>
<dbReference type="EMBL" id="UINC01013411">
    <property type="protein sequence ID" value="SVA57968.1"/>
    <property type="molecule type" value="Genomic_DNA"/>
</dbReference>
<dbReference type="AlphaFoldDB" id="A0A381X092"/>
<evidence type="ECO:0000259" key="1">
    <source>
        <dbReference type="PROSITE" id="PS51724"/>
    </source>
</evidence>
<dbReference type="InterPro" id="IPR036680">
    <property type="entry name" value="SPOR-like_sf"/>
</dbReference>
<organism evidence="2">
    <name type="scientific">marine metagenome</name>
    <dbReference type="NCBI Taxonomy" id="408172"/>
    <lineage>
        <taxon>unclassified sequences</taxon>
        <taxon>metagenomes</taxon>
        <taxon>ecological metagenomes</taxon>
    </lineage>
</organism>
<dbReference type="PROSITE" id="PS51724">
    <property type="entry name" value="SPOR"/>
    <property type="match status" value="1"/>
</dbReference>
<dbReference type="GO" id="GO:0042834">
    <property type="term" value="F:peptidoglycan binding"/>
    <property type="evidence" value="ECO:0007669"/>
    <property type="project" value="InterPro"/>
</dbReference>
<feature type="domain" description="SPOR" evidence="1">
    <location>
        <begin position="114"/>
        <end position="191"/>
    </location>
</feature>
<evidence type="ECO:0000313" key="2">
    <source>
        <dbReference type="EMBL" id="SVA57968.1"/>
    </source>
</evidence>
<sequence>FIPSNQVNHLKESFGLSPVFATELKGQKSYTSISKKSIPTYFKPEKSTNNFFKQAAVWALLIVGLGSAFYINEKNNLLEQQIAYEEEVRKQSIQKVQKAVFNFGSLPSLTVNVKMKEKKYFIIAGAFRISKNAKNLVLNLKEKGYDASRLALNEKGLNPVAFTSFSKRDDAVTELRIIQKKENKDAWIFESK</sequence>
<dbReference type="SUPFAM" id="SSF110997">
    <property type="entry name" value="Sporulation related repeat"/>
    <property type="match status" value="1"/>
</dbReference>
<feature type="non-terminal residue" evidence="2">
    <location>
        <position position="1"/>
    </location>
</feature>
<gene>
    <name evidence="2" type="ORF">METZ01_LOCUS110822</name>
</gene>
<reference evidence="2" key="1">
    <citation type="submission" date="2018-05" db="EMBL/GenBank/DDBJ databases">
        <authorList>
            <person name="Lanie J.A."/>
            <person name="Ng W.-L."/>
            <person name="Kazmierczak K.M."/>
            <person name="Andrzejewski T.M."/>
            <person name="Davidsen T.M."/>
            <person name="Wayne K.J."/>
            <person name="Tettelin H."/>
            <person name="Glass J.I."/>
            <person name="Rusch D."/>
            <person name="Podicherti R."/>
            <person name="Tsui H.-C.T."/>
            <person name="Winkler M.E."/>
        </authorList>
    </citation>
    <scope>NUCLEOTIDE SEQUENCE</scope>
</reference>